<proteinExistence type="predicted"/>
<protein>
    <submittedName>
        <fullName evidence="2">tRNA (Adenosine(37)-N6)-threonylcarbamoyltransferase complex dimerization subunit type 1 TsaB</fullName>
    </submittedName>
</protein>
<dbReference type="OrthoDB" id="9809995at2"/>
<dbReference type="InterPro" id="IPR043129">
    <property type="entry name" value="ATPase_NBD"/>
</dbReference>
<feature type="domain" description="Gcp-like" evidence="1">
    <location>
        <begin position="45"/>
        <end position="140"/>
    </location>
</feature>
<dbReference type="Proteomes" id="UP000293296">
    <property type="component" value="Chromosome"/>
</dbReference>
<accession>A0A4P6I504</accession>
<evidence type="ECO:0000259" key="1">
    <source>
        <dbReference type="Pfam" id="PF00814"/>
    </source>
</evidence>
<keyword evidence="3" id="KW-1185">Reference proteome</keyword>
<dbReference type="SUPFAM" id="SSF53067">
    <property type="entry name" value="Actin-like ATPase domain"/>
    <property type="match status" value="2"/>
</dbReference>
<evidence type="ECO:0000313" key="2">
    <source>
        <dbReference type="EMBL" id="QAZ69109.1"/>
    </source>
</evidence>
<dbReference type="AlphaFoldDB" id="A0A4P6I504"/>
<dbReference type="Pfam" id="PF00814">
    <property type="entry name" value="TsaD"/>
    <property type="match status" value="1"/>
</dbReference>
<gene>
    <name evidence="2" type="primary">tsaB</name>
    <name evidence="2" type="ORF">C3Y92_18445</name>
</gene>
<reference evidence="2 3" key="1">
    <citation type="submission" date="2018-02" db="EMBL/GenBank/DDBJ databases">
        <title>Genome sequence of Desulfovibrio carbinolicus DSM 3852.</title>
        <authorList>
            <person name="Wilbanks E."/>
            <person name="Skennerton C.T."/>
            <person name="Orphan V.J."/>
        </authorList>
    </citation>
    <scope>NUCLEOTIDE SEQUENCE [LARGE SCALE GENOMIC DNA]</scope>
    <source>
        <strain evidence="2 3">DSM 3852</strain>
    </source>
</reference>
<organism evidence="2 3">
    <name type="scientific">Solidesulfovibrio carbinolicus</name>
    <dbReference type="NCBI Taxonomy" id="296842"/>
    <lineage>
        <taxon>Bacteria</taxon>
        <taxon>Pseudomonadati</taxon>
        <taxon>Thermodesulfobacteriota</taxon>
        <taxon>Desulfovibrionia</taxon>
        <taxon>Desulfovibrionales</taxon>
        <taxon>Desulfovibrionaceae</taxon>
        <taxon>Solidesulfovibrio</taxon>
    </lineage>
</organism>
<keyword evidence="2" id="KW-0808">Transferase</keyword>
<dbReference type="InterPro" id="IPR000905">
    <property type="entry name" value="Gcp-like_dom"/>
</dbReference>
<dbReference type="RefSeq" id="WP_129355187.1">
    <property type="nucleotide sequence ID" value="NZ_CP026538.1"/>
</dbReference>
<evidence type="ECO:0000313" key="3">
    <source>
        <dbReference type="Proteomes" id="UP000293296"/>
    </source>
</evidence>
<dbReference type="GO" id="GO:0016740">
    <property type="term" value="F:transferase activity"/>
    <property type="evidence" value="ECO:0007669"/>
    <property type="project" value="UniProtKB-KW"/>
</dbReference>
<dbReference type="Gene3D" id="3.30.420.40">
    <property type="match status" value="2"/>
</dbReference>
<dbReference type="EMBL" id="CP026538">
    <property type="protein sequence ID" value="QAZ69109.1"/>
    <property type="molecule type" value="Genomic_DNA"/>
</dbReference>
<name>A0A4P6I504_9BACT</name>
<sequence length="256" mass="25971">MDKLTPPGSGKLLVINAVAPALWVTCGRPGQDVVHRRAEATGRCAEVLAPLIAEVLAEAGVRPAELGGLACVRGPGSFTGIRVALATALGLSLGANVPMAGLDHLPLLAATAAAKATGAVVAITHARAGQVYLQSFLADGDLMPMGAPKALAVAEAAARAADGAAVGPLWLVGDGVARYRDAFLAAAPLAVILGPEFDSPSPAALMAAAVTADYGFTPVEPLYLRPSDAEENLDAIAAHRGLTRHDAEARIRQAME</sequence>
<dbReference type="KEGG" id="dcb:C3Y92_18445"/>
<dbReference type="InterPro" id="IPR022496">
    <property type="entry name" value="T6A_TsaB"/>
</dbReference>
<dbReference type="NCBIfam" id="TIGR03725">
    <property type="entry name" value="T6A_YeaZ"/>
    <property type="match status" value="1"/>
</dbReference>
<dbReference type="GO" id="GO:0002949">
    <property type="term" value="P:tRNA threonylcarbamoyladenosine modification"/>
    <property type="evidence" value="ECO:0007669"/>
    <property type="project" value="InterPro"/>
</dbReference>